<accession>A0A8S5V9I0</accession>
<dbReference type="InterPro" id="IPR044925">
    <property type="entry name" value="His-Me_finger_sf"/>
</dbReference>
<keyword evidence="3" id="KW-0540">Nuclease</keyword>
<evidence type="ECO:0000259" key="2">
    <source>
        <dbReference type="Pfam" id="PF07460"/>
    </source>
</evidence>
<evidence type="ECO:0000256" key="1">
    <source>
        <dbReference type="SAM" id="MobiDB-lite"/>
    </source>
</evidence>
<dbReference type="GO" id="GO:0004519">
    <property type="term" value="F:endonuclease activity"/>
    <property type="evidence" value="ECO:0007669"/>
    <property type="project" value="UniProtKB-KW"/>
</dbReference>
<reference evidence="3" key="1">
    <citation type="journal article" date="2021" name="Proc. Natl. Acad. Sci. U.S.A.">
        <title>A Catalog of Tens of Thousands of Viruses from Human Metagenomes Reveals Hidden Associations with Chronic Diseases.</title>
        <authorList>
            <person name="Tisza M.J."/>
            <person name="Buck C.B."/>
        </authorList>
    </citation>
    <scope>NUCLEOTIDE SEQUENCE</scope>
    <source>
        <strain evidence="3">CtUml7</strain>
    </source>
</reference>
<feature type="region of interest" description="Disordered" evidence="1">
    <location>
        <begin position="124"/>
        <end position="154"/>
    </location>
</feature>
<dbReference type="EMBL" id="BK016230">
    <property type="protein sequence ID" value="DAG03409.1"/>
    <property type="molecule type" value="Genomic_DNA"/>
</dbReference>
<sequence length="230" mass="26454">MRELEPNIPISGLEDYHITKRGNLYSKKKGSWVRLKGELADGRRQYRLYNNGISRWYKASILVALVYVNNPNPNEYNVICHIDNDPTNNYYKNLYWGTQSMNIQQAVKENGFYQCKRYGKDNPAYGKPGPMSGKKGTDHPSYGKPSKMKGKHIREETKSKISNSIRGEKHPNFKCTREMVDRVILLRNKGLTQTKIGSILKLHQTQVSKILNKQYAYIHSTNYTGSMGSD</sequence>
<feature type="domain" description="Nuclease associated modular" evidence="2">
    <location>
        <begin position="154"/>
        <end position="173"/>
    </location>
</feature>
<dbReference type="InterPro" id="IPR003611">
    <property type="entry name" value="NUMOD3"/>
</dbReference>
<organism evidence="3">
    <name type="scientific">Ackermannviridae sp. ctUml7</name>
    <dbReference type="NCBI Taxonomy" id="2825753"/>
    <lineage>
        <taxon>Viruses</taxon>
        <taxon>Duplodnaviria</taxon>
        <taxon>Heunggongvirae</taxon>
        <taxon>Uroviricota</taxon>
        <taxon>Caudoviricetes</taxon>
        <taxon>Pantevenvirales</taxon>
        <taxon>Ackermannviridae</taxon>
    </lineage>
</organism>
<keyword evidence="3" id="KW-0378">Hydrolase</keyword>
<name>A0A8S5V9I0_9CAUD</name>
<proteinExistence type="predicted"/>
<dbReference type="SUPFAM" id="SSF64496">
    <property type="entry name" value="DNA-binding domain of intron-encoded endonucleases"/>
    <property type="match status" value="1"/>
</dbReference>
<dbReference type="SUPFAM" id="SSF54060">
    <property type="entry name" value="His-Me finger endonucleases"/>
    <property type="match status" value="1"/>
</dbReference>
<dbReference type="Gene3D" id="3.90.75.20">
    <property type="match status" value="1"/>
</dbReference>
<dbReference type="Pfam" id="PF07460">
    <property type="entry name" value="NUMOD3"/>
    <property type="match status" value="1"/>
</dbReference>
<keyword evidence="3" id="KW-0255">Endonuclease</keyword>
<evidence type="ECO:0000313" key="3">
    <source>
        <dbReference type="EMBL" id="DAG03409.1"/>
    </source>
</evidence>
<protein>
    <submittedName>
        <fullName evidence="3">Homing endonuclease</fullName>
    </submittedName>
</protein>
<dbReference type="GO" id="GO:0003677">
    <property type="term" value="F:DNA binding"/>
    <property type="evidence" value="ECO:0007669"/>
    <property type="project" value="InterPro"/>
</dbReference>